<dbReference type="EMBL" id="JARK01001405">
    <property type="protein sequence ID" value="EYC07706.1"/>
    <property type="molecule type" value="Genomic_DNA"/>
</dbReference>
<comment type="caution">
    <text evidence="1">The sequence shown here is derived from an EMBL/GenBank/DDBJ whole genome shotgun (WGS) entry which is preliminary data.</text>
</comment>
<evidence type="ECO:0000313" key="2">
    <source>
        <dbReference type="Proteomes" id="UP000024635"/>
    </source>
</evidence>
<protein>
    <submittedName>
        <fullName evidence="1">Uncharacterized protein</fullName>
    </submittedName>
</protein>
<sequence length="70" mass="8012">MSIRNKRYLWKTDRMGQKTADTKSATTRLGIPGSRVQLVISQECGCIWWCNLLRTTGTIVQTPKHSKFLT</sequence>
<proteinExistence type="predicted"/>
<dbReference type="Proteomes" id="UP000024635">
    <property type="component" value="Unassembled WGS sequence"/>
</dbReference>
<reference evidence="2" key="1">
    <citation type="journal article" date="2015" name="Nat. Genet.">
        <title>The genome and transcriptome of the zoonotic hookworm Ancylostoma ceylanicum identify infection-specific gene families.</title>
        <authorList>
            <person name="Schwarz E.M."/>
            <person name="Hu Y."/>
            <person name="Antoshechkin I."/>
            <person name="Miller M.M."/>
            <person name="Sternberg P.W."/>
            <person name="Aroian R.V."/>
        </authorList>
    </citation>
    <scope>NUCLEOTIDE SEQUENCE</scope>
    <source>
        <strain evidence="2">HY135</strain>
    </source>
</reference>
<dbReference type="AlphaFoldDB" id="A0A016TY51"/>
<accession>A0A016TY51</accession>
<gene>
    <name evidence="1" type="primary">Acey_s0069.g356</name>
    <name evidence="1" type="ORF">Y032_0069g356</name>
</gene>
<keyword evidence="2" id="KW-1185">Reference proteome</keyword>
<organism evidence="1 2">
    <name type="scientific">Ancylostoma ceylanicum</name>
    <dbReference type="NCBI Taxonomy" id="53326"/>
    <lineage>
        <taxon>Eukaryota</taxon>
        <taxon>Metazoa</taxon>
        <taxon>Ecdysozoa</taxon>
        <taxon>Nematoda</taxon>
        <taxon>Chromadorea</taxon>
        <taxon>Rhabditida</taxon>
        <taxon>Rhabditina</taxon>
        <taxon>Rhabditomorpha</taxon>
        <taxon>Strongyloidea</taxon>
        <taxon>Ancylostomatidae</taxon>
        <taxon>Ancylostomatinae</taxon>
        <taxon>Ancylostoma</taxon>
    </lineage>
</organism>
<name>A0A016TY51_9BILA</name>
<evidence type="ECO:0000313" key="1">
    <source>
        <dbReference type="EMBL" id="EYC07706.1"/>
    </source>
</evidence>